<dbReference type="EMBL" id="LN681225">
    <property type="protein sequence ID" value="CEK12215.1"/>
    <property type="molecule type" value="Genomic_DNA"/>
</dbReference>
<sequence length="71" mass="8249">MNILIVTEPDDLHAQLVKLALDENLKLSYTKSVPLKLLPSDSTLKDYELRTFENIKKNRDYHVCHILIKKA</sequence>
<reference evidence="2" key="1">
    <citation type="submission" date="2014-09" db="EMBL/GenBank/DDBJ databases">
        <authorList>
            <person name="Gomez-Valero L."/>
        </authorList>
    </citation>
    <scope>NUCLEOTIDE SEQUENCE [LARGE SCALE GENOMIC DNA]</scope>
    <source>
        <strain evidence="2">ATCC35250</strain>
    </source>
</reference>
<dbReference type="KEGG" id="lha:LHA_3233"/>
<name>A0A0A8UTN1_LEGHA</name>
<dbReference type="HOGENOM" id="CLU_2735037_0_0_6"/>
<evidence type="ECO:0000313" key="1">
    <source>
        <dbReference type="EMBL" id="CEK12215.1"/>
    </source>
</evidence>
<dbReference type="PATRIC" id="fig|449.7.peg.1757"/>
<evidence type="ECO:0000313" key="2">
    <source>
        <dbReference type="Proteomes" id="UP000032803"/>
    </source>
</evidence>
<gene>
    <name evidence="1" type="ORF">LHA_3233</name>
</gene>
<accession>A0A0A8UTN1</accession>
<proteinExistence type="predicted"/>
<protein>
    <submittedName>
        <fullName evidence="1">Uncharacterized protein</fullName>
    </submittedName>
</protein>
<dbReference type="AlphaFoldDB" id="A0A0A8UTN1"/>
<keyword evidence="2" id="KW-1185">Reference proteome</keyword>
<dbReference type="STRING" id="449.LHA_3233"/>
<dbReference type="Proteomes" id="UP000032803">
    <property type="component" value="Chromosome I"/>
</dbReference>
<dbReference type="RefSeq" id="WP_045107272.1">
    <property type="nucleotide sequence ID" value="NZ_LN681225.1"/>
</dbReference>
<organism evidence="1 2">
    <name type="scientific">Legionella hackeliae</name>
    <dbReference type="NCBI Taxonomy" id="449"/>
    <lineage>
        <taxon>Bacteria</taxon>
        <taxon>Pseudomonadati</taxon>
        <taxon>Pseudomonadota</taxon>
        <taxon>Gammaproteobacteria</taxon>
        <taxon>Legionellales</taxon>
        <taxon>Legionellaceae</taxon>
        <taxon>Legionella</taxon>
    </lineage>
</organism>